<dbReference type="EnsemblBacteria" id="ACC79341">
    <property type="protein sequence ID" value="ACC79341"/>
    <property type="gene ID" value="Npun_R0580"/>
</dbReference>
<dbReference type="RefSeq" id="WP_012407366.1">
    <property type="nucleotide sequence ID" value="NC_010628.1"/>
</dbReference>
<dbReference type="Gene3D" id="2.40.100.20">
    <property type="match status" value="1"/>
</dbReference>
<evidence type="ECO:0000259" key="2">
    <source>
        <dbReference type="Pfam" id="PF18050"/>
    </source>
</evidence>
<dbReference type="eggNOG" id="COG4925">
    <property type="taxonomic scope" value="Bacteria"/>
</dbReference>
<feature type="signal peptide" evidence="1">
    <location>
        <begin position="1"/>
        <end position="34"/>
    </location>
</feature>
<evidence type="ECO:0000313" key="3">
    <source>
        <dbReference type="EMBL" id="ACC79341.1"/>
    </source>
</evidence>
<dbReference type="KEGG" id="npu:Npun_R0580"/>
<sequence length="182" mass="20081">MLLKWFPVKGKNCQQRILILVLALVMSLSNSACRADNSMTSSASLKMPTEISIKQADSMKINIKVKDKVVTAALIDSKTTQDFVSLLPLTLTMNDLFGREKFAHLPRAISEEGERTKTYEVGEVIYWSPGPDVAIYYRHGGEEIPDPGIIVIGKIDSDLEAFNLPGSLKVTIELDQTSIAPK</sequence>
<keyword evidence="1" id="KW-0732">Signal</keyword>
<dbReference type="InterPro" id="IPR041183">
    <property type="entry name" value="Cyclophilin-like"/>
</dbReference>
<gene>
    <name evidence="3" type="ordered locus">Npun_R0580</name>
</gene>
<reference evidence="4" key="1">
    <citation type="submission" date="2008-04" db="EMBL/GenBank/DDBJ databases">
        <title>Complete sequence of chromosome of Nostoc punctiforme ATCC 29133.</title>
        <authorList>
            <consortium name="US DOE Joint Genome Institute"/>
            <person name="Copeland A."/>
            <person name="Lucas S."/>
            <person name="Lapidus A."/>
            <person name="Glavina del Rio T."/>
            <person name="Dalin E."/>
            <person name="Tice H."/>
            <person name="Pitluck S."/>
            <person name="Chain P."/>
            <person name="Malfatti S."/>
            <person name="Shin M."/>
            <person name="Vergez L."/>
            <person name="Schmutz J."/>
            <person name="Larimer F."/>
            <person name="Land M."/>
            <person name="Hauser L."/>
            <person name="Kyrpides N."/>
            <person name="Kim E."/>
            <person name="Meeks J.C."/>
            <person name="Elhai J."/>
            <person name="Campbell E.L."/>
            <person name="Thiel T."/>
            <person name="Longmire J."/>
            <person name="Potts M."/>
            <person name="Atlas R."/>
        </authorList>
    </citation>
    <scope>NUCLEOTIDE SEQUENCE [LARGE SCALE GENOMIC DNA]</scope>
    <source>
        <strain evidence="4">ATCC 29133 / PCC 73102</strain>
    </source>
</reference>
<dbReference type="SUPFAM" id="SSF50891">
    <property type="entry name" value="Cyclophilin-like"/>
    <property type="match status" value="1"/>
</dbReference>
<dbReference type="Proteomes" id="UP000001191">
    <property type="component" value="Chromosome"/>
</dbReference>
<feature type="domain" description="Cyclophilin-like" evidence="2">
    <location>
        <begin position="63"/>
        <end position="173"/>
    </location>
</feature>
<protein>
    <recommendedName>
        <fullName evidence="2">Cyclophilin-like domain-containing protein</fullName>
    </recommendedName>
</protein>
<dbReference type="InterPro" id="IPR029000">
    <property type="entry name" value="Cyclophilin-like_dom_sf"/>
</dbReference>
<feature type="chain" id="PRO_5002777042" description="Cyclophilin-like domain-containing protein" evidence="1">
    <location>
        <begin position="35"/>
        <end position="182"/>
    </location>
</feature>
<reference evidence="3 4" key="2">
    <citation type="journal article" date="2013" name="Plant Physiol.">
        <title>A Nostoc punctiforme Sugar Transporter Necessary to Establish a Cyanobacterium-Plant Symbiosis.</title>
        <authorList>
            <person name="Ekman M."/>
            <person name="Picossi S."/>
            <person name="Campbell E.L."/>
            <person name="Meeks J.C."/>
            <person name="Flores E."/>
        </authorList>
    </citation>
    <scope>NUCLEOTIDE SEQUENCE [LARGE SCALE GENOMIC DNA]</scope>
    <source>
        <strain evidence="4">ATCC 29133 / PCC 73102</strain>
    </source>
</reference>
<dbReference type="STRING" id="63737.Npun_R0580"/>
<evidence type="ECO:0000313" key="4">
    <source>
        <dbReference type="Proteomes" id="UP000001191"/>
    </source>
</evidence>
<dbReference type="EMBL" id="CP001037">
    <property type="protein sequence ID" value="ACC79341.1"/>
    <property type="molecule type" value="Genomic_DNA"/>
</dbReference>
<dbReference type="OrthoDB" id="9806505at2"/>
<dbReference type="HOGENOM" id="CLU_099043_1_0_3"/>
<proteinExistence type="predicted"/>
<name>B2J892_NOSP7</name>
<dbReference type="Pfam" id="PF18050">
    <property type="entry name" value="Cyclophil_like2"/>
    <property type="match status" value="1"/>
</dbReference>
<dbReference type="AlphaFoldDB" id="B2J892"/>
<keyword evidence="4" id="KW-1185">Reference proteome</keyword>
<organism evidence="3 4">
    <name type="scientific">Nostoc punctiforme (strain ATCC 29133 / PCC 73102)</name>
    <dbReference type="NCBI Taxonomy" id="63737"/>
    <lineage>
        <taxon>Bacteria</taxon>
        <taxon>Bacillati</taxon>
        <taxon>Cyanobacteriota</taxon>
        <taxon>Cyanophyceae</taxon>
        <taxon>Nostocales</taxon>
        <taxon>Nostocaceae</taxon>
        <taxon>Nostoc</taxon>
    </lineage>
</organism>
<evidence type="ECO:0000256" key="1">
    <source>
        <dbReference type="SAM" id="SignalP"/>
    </source>
</evidence>
<accession>B2J892</accession>